<feature type="domain" description="6-phosphogluconate dehydrogenase NADP-binding" evidence="5">
    <location>
        <begin position="2"/>
        <end position="159"/>
    </location>
</feature>
<evidence type="ECO:0000256" key="3">
    <source>
        <dbReference type="ARBA" id="ARBA00023027"/>
    </source>
</evidence>
<dbReference type="InterPro" id="IPR006115">
    <property type="entry name" value="6PGDH_NADP-bd"/>
</dbReference>
<dbReference type="PANTHER" id="PTHR43060">
    <property type="entry name" value="3-HYDROXYISOBUTYRATE DEHYDROGENASE-LIKE 1, MITOCHONDRIAL-RELATED"/>
    <property type="match status" value="1"/>
</dbReference>
<dbReference type="InterPro" id="IPR036291">
    <property type="entry name" value="NAD(P)-bd_dom_sf"/>
</dbReference>
<dbReference type="Gene3D" id="3.40.50.720">
    <property type="entry name" value="NAD(P)-binding Rossmann-like Domain"/>
    <property type="match status" value="1"/>
</dbReference>
<evidence type="ECO:0000256" key="2">
    <source>
        <dbReference type="ARBA" id="ARBA00023002"/>
    </source>
</evidence>
<dbReference type="EMBL" id="FNDU01000007">
    <property type="protein sequence ID" value="SDI41985.1"/>
    <property type="molecule type" value="Genomic_DNA"/>
</dbReference>
<dbReference type="NCBIfam" id="NF008592">
    <property type="entry name" value="PRK11559.1"/>
    <property type="match status" value="1"/>
</dbReference>
<dbReference type="PIRSF" id="PIRSF000103">
    <property type="entry name" value="HIBADH"/>
    <property type="match status" value="1"/>
</dbReference>
<accession>A0A1G8KEZ4</accession>
<dbReference type="Pfam" id="PF03446">
    <property type="entry name" value="NAD_binding_2"/>
    <property type="match status" value="1"/>
</dbReference>
<dbReference type="InterPro" id="IPR008927">
    <property type="entry name" value="6-PGluconate_DH-like_C_sf"/>
</dbReference>
<keyword evidence="8" id="KW-1185">Reference proteome</keyword>
<evidence type="ECO:0000313" key="8">
    <source>
        <dbReference type="Proteomes" id="UP000199017"/>
    </source>
</evidence>
<dbReference type="PANTHER" id="PTHR43060:SF3">
    <property type="entry name" value="2-HYDROXY-3-OXOPROPIONATE REDUCTASE"/>
    <property type="match status" value="1"/>
</dbReference>
<evidence type="ECO:0000313" key="7">
    <source>
        <dbReference type="EMBL" id="SDI41985.1"/>
    </source>
</evidence>
<name>A0A1G8KEZ4_9BACI</name>
<dbReference type="NCBIfam" id="TIGR01505">
    <property type="entry name" value="tartro_sem_red"/>
    <property type="match status" value="1"/>
</dbReference>
<dbReference type="InterPro" id="IPR006398">
    <property type="entry name" value="Tartro_sem_red"/>
</dbReference>
<evidence type="ECO:0000256" key="1">
    <source>
        <dbReference type="ARBA" id="ARBA00009080"/>
    </source>
</evidence>
<keyword evidence="2" id="KW-0560">Oxidoreductase</keyword>
<dbReference type="Gene3D" id="1.10.1040.10">
    <property type="entry name" value="N-(1-d-carboxylethyl)-l-norvaline Dehydrogenase, domain 2"/>
    <property type="match status" value="1"/>
</dbReference>
<dbReference type="GO" id="GO:0051287">
    <property type="term" value="F:NAD binding"/>
    <property type="evidence" value="ECO:0007669"/>
    <property type="project" value="InterPro"/>
</dbReference>
<dbReference type="STRING" id="930129.SAMN05216352_107198"/>
<dbReference type="SUPFAM" id="SSF48179">
    <property type="entry name" value="6-phosphogluconate dehydrogenase C-terminal domain-like"/>
    <property type="match status" value="1"/>
</dbReference>
<protein>
    <submittedName>
        <fullName evidence="7">2-hydroxy-3-oxopropionate reductase</fullName>
    </submittedName>
</protein>
<feature type="domain" description="3-hydroxyisobutyrate dehydrogenase-like NAD-binding" evidence="6">
    <location>
        <begin position="162"/>
        <end position="282"/>
    </location>
</feature>
<keyword evidence="3" id="KW-0520">NAD</keyword>
<dbReference type="SUPFAM" id="SSF51735">
    <property type="entry name" value="NAD(P)-binding Rossmann-fold domains"/>
    <property type="match status" value="1"/>
</dbReference>
<reference evidence="7 8" key="1">
    <citation type="submission" date="2016-10" db="EMBL/GenBank/DDBJ databases">
        <authorList>
            <person name="de Groot N.N."/>
        </authorList>
    </citation>
    <scope>NUCLEOTIDE SEQUENCE [LARGE SCALE GENOMIC DNA]</scope>
    <source>
        <strain evidence="8">P4B,CCM 7963,CECT 7998,DSM 25260,IBRC-M 10614,KCTC 13821</strain>
    </source>
</reference>
<dbReference type="InterPro" id="IPR002204">
    <property type="entry name" value="3-OH-isobutyrate_DH-rel_CS"/>
</dbReference>
<feature type="active site" evidence="4">
    <location>
        <position position="168"/>
    </location>
</feature>
<evidence type="ECO:0000259" key="5">
    <source>
        <dbReference type="Pfam" id="PF03446"/>
    </source>
</evidence>
<gene>
    <name evidence="7" type="ORF">SAMN05216352_107198</name>
</gene>
<dbReference type="Pfam" id="PF14833">
    <property type="entry name" value="NAD_binding_11"/>
    <property type="match status" value="1"/>
</dbReference>
<dbReference type="InterPro" id="IPR013328">
    <property type="entry name" value="6PGD_dom2"/>
</dbReference>
<dbReference type="GO" id="GO:0016054">
    <property type="term" value="P:organic acid catabolic process"/>
    <property type="evidence" value="ECO:0007669"/>
    <property type="project" value="UniProtKB-ARBA"/>
</dbReference>
<dbReference type="GO" id="GO:0046487">
    <property type="term" value="P:glyoxylate metabolic process"/>
    <property type="evidence" value="ECO:0007669"/>
    <property type="project" value="InterPro"/>
</dbReference>
<dbReference type="AlphaFoldDB" id="A0A1G8KEZ4"/>
<comment type="similarity">
    <text evidence="1">Belongs to the HIBADH-related family.</text>
</comment>
<dbReference type="InterPro" id="IPR015815">
    <property type="entry name" value="HIBADH-related"/>
</dbReference>
<sequence length="298" mass="31687">MQVGFIGLGIMGKPMALNLLKAGFSLKAFDISEEAKNEVKKEGAQVVENASDVTEESDIVITMLPNAAIINQVLNEQLLPYLHKETIVVDMSSVSPVESKHWAEQLAEKNVDFIDAPVSGGEPKAIDGTLSIMAGGSEFAFEKALPVLKAMGQDVVRVGEAGAGSTTKLANQILVNVTMAAMSEAVLLASKAGVDIEKMYEAIRGGLAGSNVLDAKIPMILERNFEAGGRIDINLKDLTNVLATGKEIGAPLPLTSDVAEMFQSLTSHGKQTIDHCGVLQYYESLSNYQVPKGGKQNV</sequence>
<dbReference type="PROSITE" id="PS00895">
    <property type="entry name" value="3_HYDROXYISOBUT_DH"/>
    <property type="match status" value="1"/>
</dbReference>
<dbReference type="GO" id="GO:0050661">
    <property type="term" value="F:NADP binding"/>
    <property type="evidence" value="ECO:0007669"/>
    <property type="project" value="InterPro"/>
</dbReference>
<dbReference type="GO" id="GO:0008679">
    <property type="term" value="F:2-hydroxy-3-oxopropionate reductase activity"/>
    <property type="evidence" value="ECO:0007669"/>
    <property type="project" value="InterPro"/>
</dbReference>
<dbReference type="Proteomes" id="UP000199017">
    <property type="component" value="Unassembled WGS sequence"/>
</dbReference>
<proteinExistence type="inferred from homology"/>
<evidence type="ECO:0000259" key="6">
    <source>
        <dbReference type="Pfam" id="PF14833"/>
    </source>
</evidence>
<evidence type="ECO:0000256" key="4">
    <source>
        <dbReference type="PIRSR" id="PIRSR000103-1"/>
    </source>
</evidence>
<dbReference type="InterPro" id="IPR029154">
    <property type="entry name" value="HIBADH-like_NADP-bd"/>
</dbReference>
<organism evidence="7 8">
    <name type="scientific">Alteribacillus bidgolensis</name>
    <dbReference type="NCBI Taxonomy" id="930129"/>
    <lineage>
        <taxon>Bacteria</taxon>
        <taxon>Bacillati</taxon>
        <taxon>Bacillota</taxon>
        <taxon>Bacilli</taxon>
        <taxon>Bacillales</taxon>
        <taxon>Bacillaceae</taxon>
        <taxon>Alteribacillus</taxon>
    </lineage>
</organism>